<accession>A0A3G6J536</accession>
<gene>
    <name evidence="10" type="primary">fluC</name>
    <name evidence="10" type="synonym">crcB</name>
    <name evidence="11" type="ORF">CCHOA_02170</name>
</gene>
<evidence type="ECO:0000256" key="4">
    <source>
        <dbReference type="ARBA" id="ARBA00022989"/>
    </source>
</evidence>
<reference evidence="11 12" key="1">
    <citation type="submission" date="2018-11" db="EMBL/GenBank/DDBJ databases">
        <authorList>
            <person name="Kleinhagauer T."/>
            <person name="Glaeser S.P."/>
            <person name="Spergser J."/>
            <person name="Ruckert C."/>
            <person name="Kaempfer P."/>
            <person name="Busse H.-J."/>
        </authorList>
    </citation>
    <scope>NUCLEOTIDE SEQUENCE [LARGE SCALE GENOMIC DNA]</scope>
    <source>
        <strain evidence="11 12">200CH</strain>
    </source>
</reference>
<comment type="subcellular location">
    <subcellularLocation>
        <location evidence="1 10">Cell membrane</location>
        <topology evidence="1 10">Multi-pass membrane protein</topology>
    </subcellularLocation>
</comment>
<evidence type="ECO:0000256" key="5">
    <source>
        <dbReference type="ARBA" id="ARBA00023136"/>
    </source>
</evidence>
<evidence type="ECO:0000256" key="1">
    <source>
        <dbReference type="ARBA" id="ARBA00004651"/>
    </source>
</evidence>
<dbReference type="GO" id="GO:0005886">
    <property type="term" value="C:plasma membrane"/>
    <property type="evidence" value="ECO:0007669"/>
    <property type="project" value="UniProtKB-SubCell"/>
</dbReference>
<evidence type="ECO:0000256" key="10">
    <source>
        <dbReference type="HAMAP-Rule" id="MF_00454"/>
    </source>
</evidence>
<evidence type="ECO:0000256" key="7">
    <source>
        <dbReference type="ARBA" id="ARBA00035120"/>
    </source>
</evidence>
<keyword evidence="6 10" id="KW-0407">Ion channel</keyword>
<evidence type="ECO:0000256" key="3">
    <source>
        <dbReference type="ARBA" id="ARBA00022692"/>
    </source>
</evidence>
<evidence type="ECO:0000256" key="2">
    <source>
        <dbReference type="ARBA" id="ARBA00022475"/>
    </source>
</evidence>
<evidence type="ECO:0000256" key="8">
    <source>
        <dbReference type="ARBA" id="ARBA00035585"/>
    </source>
</evidence>
<name>A0A3G6J536_9CORY</name>
<feature type="transmembrane region" description="Helical" evidence="10">
    <location>
        <begin position="30"/>
        <end position="47"/>
    </location>
</feature>
<evidence type="ECO:0000313" key="12">
    <source>
        <dbReference type="Proteomes" id="UP000269019"/>
    </source>
</evidence>
<dbReference type="InterPro" id="IPR003691">
    <property type="entry name" value="FluC"/>
</dbReference>
<keyword evidence="2 10" id="KW-1003">Cell membrane</keyword>
<dbReference type="GO" id="GO:0062054">
    <property type="term" value="F:fluoride channel activity"/>
    <property type="evidence" value="ECO:0007669"/>
    <property type="project" value="UniProtKB-UniRule"/>
</dbReference>
<comment type="caution">
    <text evidence="10">Lacks conserved residue(s) required for the propagation of feature annotation.</text>
</comment>
<proteinExistence type="inferred from homology"/>
<keyword evidence="10" id="KW-0813">Transport</keyword>
<evidence type="ECO:0000256" key="9">
    <source>
        <dbReference type="ARBA" id="ARBA00049940"/>
    </source>
</evidence>
<dbReference type="EMBL" id="CP033896">
    <property type="protein sequence ID" value="AZA12853.1"/>
    <property type="molecule type" value="Genomic_DNA"/>
</dbReference>
<dbReference type="HAMAP" id="MF_00454">
    <property type="entry name" value="FluC"/>
    <property type="match status" value="1"/>
</dbReference>
<organism evidence="11 12">
    <name type="scientific">Corynebacterium choanae</name>
    <dbReference type="NCBI Taxonomy" id="1862358"/>
    <lineage>
        <taxon>Bacteria</taxon>
        <taxon>Bacillati</taxon>
        <taxon>Actinomycetota</taxon>
        <taxon>Actinomycetes</taxon>
        <taxon>Mycobacteriales</taxon>
        <taxon>Corynebacteriaceae</taxon>
        <taxon>Corynebacterium</taxon>
    </lineage>
</organism>
<dbReference type="KEGG" id="ccho:CCHOA_02170"/>
<feature type="transmembrane region" description="Helical" evidence="10">
    <location>
        <begin position="59"/>
        <end position="76"/>
    </location>
</feature>
<keyword evidence="10" id="KW-0406">Ion transport</keyword>
<dbReference type="OrthoDB" id="5148600at2"/>
<dbReference type="RefSeq" id="WP_123926203.1">
    <property type="nucleotide sequence ID" value="NZ_CP033896.1"/>
</dbReference>
<dbReference type="Proteomes" id="UP000269019">
    <property type="component" value="Chromosome"/>
</dbReference>
<feature type="transmembrane region" description="Helical" evidence="10">
    <location>
        <begin position="96"/>
        <end position="118"/>
    </location>
</feature>
<keyword evidence="4 10" id="KW-1133">Transmembrane helix</keyword>
<keyword evidence="3 10" id="KW-0812">Transmembrane</keyword>
<keyword evidence="5 10" id="KW-0472">Membrane</keyword>
<comment type="similarity">
    <text evidence="7 10">Belongs to the fluoride channel Fluc/FEX (TC 1.A.43) family.</text>
</comment>
<keyword evidence="12" id="KW-1185">Reference proteome</keyword>
<protein>
    <recommendedName>
        <fullName evidence="10">Fluoride-specific ion channel FluC</fullName>
    </recommendedName>
</protein>
<dbReference type="Pfam" id="PF02537">
    <property type="entry name" value="CRCB"/>
    <property type="match status" value="1"/>
</dbReference>
<comment type="catalytic activity">
    <reaction evidence="8">
        <text>fluoride(in) = fluoride(out)</text>
        <dbReference type="Rhea" id="RHEA:76159"/>
        <dbReference type="ChEBI" id="CHEBI:17051"/>
    </reaction>
    <physiologicalReaction direction="left-to-right" evidence="8">
        <dbReference type="Rhea" id="RHEA:76160"/>
    </physiologicalReaction>
</comment>
<sequence>MDISNLAAVAMGAGCGAACRYQIAQVAPRLWGTWIANMVGCGLLGLLTGFPSPNQGKSLLLLGLIVGVTRGLSTWSSFAVEVVDTWQENRGQASSYLGSTLLGGLISYEIAAAVATHLW</sequence>
<dbReference type="GO" id="GO:0140114">
    <property type="term" value="P:cellular detoxification of fluoride"/>
    <property type="evidence" value="ECO:0007669"/>
    <property type="project" value="UniProtKB-UniRule"/>
</dbReference>
<dbReference type="AlphaFoldDB" id="A0A3G6J536"/>
<comment type="function">
    <text evidence="9 10">Fluoride-specific ion channel. Important for reducing fluoride concentration in the cell, thus reducing its toxicity.</text>
</comment>
<evidence type="ECO:0000313" key="11">
    <source>
        <dbReference type="EMBL" id="AZA12853.1"/>
    </source>
</evidence>
<evidence type="ECO:0000256" key="6">
    <source>
        <dbReference type="ARBA" id="ARBA00023303"/>
    </source>
</evidence>